<accession>A0A6A6VIG7</accession>
<evidence type="ECO:0000256" key="8">
    <source>
        <dbReference type="ARBA" id="ARBA00048367"/>
    </source>
</evidence>
<evidence type="ECO:0000256" key="11">
    <source>
        <dbReference type="SAM" id="MobiDB-lite"/>
    </source>
</evidence>
<evidence type="ECO:0000256" key="2">
    <source>
        <dbReference type="ARBA" id="ARBA00022527"/>
    </source>
</evidence>
<evidence type="ECO:0000259" key="12">
    <source>
        <dbReference type="PROSITE" id="PS50011"/>
    </source>
</evidence>
<keyword evidence="4 9" id="KW-0547">Nucleotide-binding</keyword>
<dbReference type="InterPro" id="IPR008271">
    <property type="entry name" value="Ser/Thr_kinase_AS"/>
</dbReference>
<dbReference type="PROSITE" id="PS00108">
    <property type="entry name" value="PROTEIN_KINASE_ST"/>
    <property type="match status" value="1"/>
</dbReference>
<evidence type="ECO:0000313" key="13">
    <source>
        <dbReference type="EMBL" id="KAF2749330.1"/>
    </source>
</evidence>
<feature type="binding site" evidence="9">
    <location>
        <position position="99"/>
    </location>
    <ligand>
        <name>ATP</name>
        <dbReference type="ChEBI" id="CHEBI:30616"/>
    </ligand>
</feature>
<comment type="similarity">
    <text evidence="1">Belongs to the protein kinase superfamily. CMGC Ser/Thr protein kinase family. CDC2/CDKX subfamily.</text>
</comment>
<dbReference type="SUPFAM" id="SSF56112">
    <property type="entry name" value="Protein kinase-like (PK-like)"/>
    <property type="match status" value="1"/>
</dbReference>
<dbReference type="GO" id="GO:0008353">
    <property type="term" value="F:RNA polymerase II CTD heptapeptide repeat kinase activity"/>
    <property type="evidence" value="ECO:0007669"/>
    <property type="project" value="TreeGrafter"/>
</dbReference>
<proteinExistence type="inferred from homology"/>
<dbReference type="PANTHER" id="PTHR24056:SF0">
    <property type="entry name" value="CYCLIN-DEPENDENT KINASE 7"/>
    <property type="match status" value="1"/>
</dbReference>
<gene>
    <name evidence="13" type="ORF">M011DRAFT_465760</name>
</gene>
<keyword evidence="6 9" id="KW-0067">ATP-binding</keyword>
<dbReference type="Gene3D" id="1.10.510.10">
    <property type="entry name" value="Transferase(Phosphotransferase) domain 1"/>
    <property type="match status" value="1"/>
</dbReference>
<dbReference type="GO" id="GO:0004693">
    <property type="term" value="F:cyclin-dependent protein serine/threonine kinase activity"/>
    <property type="evidence" value="ECO:0007669"/>
    <property type="project" value="UniProtKB-EC"/>
</dbReference>
<keyword evidence="14" id="KW-1185">Reference proteome</keyword>
<name>A0A6A6VIG7_9PLEO</name>
<evidence type="ECO:0000256" key="4">
    <source>
        <dbReference type="ARBA" id="ARBA00022741"/>
    </source>
</evidence>
<evidence type="ECO:0000256" key="1">
    <source>
        <dbReference type="ARBA" id="ARBA00006485"/>
    </source>
</evidence>
<keyword evidence="5 13" id="KW-0418">Kinase</keyword>
<evidence type="ECO:0000256" key="5">
    <source>
        <dbReference type="ARBA" id="ARBA00022777"/>
    </source>
</evidence>
<evidence type="ECO:0000256" key="10">
    <source>
        <dbReference type="RuleBase" id="RU000304"/>
    </source>
</evidence>
<dbReference type="InterPro" id="IPR000719">
    <property type="entry name" value="Prot_kinase_dom"/>
</dbReference>
<evidence type="ECO:0000256" key="3">
    <source>
        <dbReference type="ARBA" id="ARBA00022679"/>
    </source>
</evidence>
<dbReference type="InterPro" id="IPR050108">
    <property type="entry name" value="CDK"/>
</dbReference>
<organism evidence="13 14">
    <name type="scientific">Sporormia fimetaria CBS 119925</name>
    <dbReference type="NCBI Taxonomy" id="1340428"/>
    <lineage>
        <taxon>Eukaryota</taxon>
        <taxon>Fungi</taxon>
        <taxon>Dikarya</taxon>
        <taxon>Ascomycota</taxon>
        <taxon>Pezizomycotina</taxon>
        <taxon>Dothideomycetes</taxon>
        <taxon>Pleosporomycetidae</taxon>
        <taxon>Pleosporales</taxon>
        <taxon>Sporormiaceae</taxon>
        <taxon>Sporormia</taxon>
    </lineage>
</organism>
<comment type="catalytic activity">
    <reaction evidence="8">
        <text>L-seryl-[protein] + ATP = O-phospho-L-seryl-[protein] + ADP + H(+)</text>
        <dbReference type="Rhea" id="RHEA:17989"/>
        <dbReference type="Rhea" id="RHEA-COMP:9863"/>
        <dbReference type="Rhea" id="RHEA-COMP:11604"/>
        <dbReference type="ChEBI" id="CHEBI:15378"/>
        <dbReference type="ChEBI" id="CHEBI:29999"/>
        <dbReference type="ChEBI" id="CHEBI:30616"/>
        <dbReference type="ChEBI" id="CHEBI:83421"/>
        <dbReference type="ChEBI" id="CHEBI:456216"/>
        <dbReference type="EC" id="2.7.11.22"/>
    </reaction>
</comment>
<dbReference type="PROSITE" id="PS00107">
    <property type="entry name" value="PROTEIN_KINASE_ATP"/>
    <property type="match status" value="1"/>
</dbReference>
<dbReference type="OrthoDB" id="1732493at2759"/>
<reference evidence="13" key="1">
    <citation type="journal article" date="2020" name="Stud. Mycol.">
        <title>101 Dothideomycetes genomes: a test case for predicting lifestyles and emergence of pathogens.</title>
        <authorList>
            <person name="Haridas S."/>
            <person name="Albert R."/>
            <person name="Binder M."/>
            <person name="Bloem J."/>
            <person name="Labutti K."/>
            <person name="Salamov A."/>
            <person name="Andreopoulos B."/>
            <person name="Baker S."/>
            <person name="Barry K."/>
            <person name="Bills G."/>
            <person name="Bluhm B."/>
            <person name="Cannon C."/>
            <person name="Castanera R."/>
            <person name="Culley D."/>
            <person name="Daum C."/>
            <person name="Ezra D."/>
            <person name="Gonzalez J."/>
            <person name="Henrissat B."/>
            <person name="Kuo A."/>
            <person name="Liang C."/>
            <person name="Lipzen A."/>
            <person name="Lutzoni F."/>
            <person name="Magnuson J."/>
            <person name="Mondo S."/>
            <person name="Nolan M."/>
            <person name="Ohm R."/>
            <person name="Pangilinan J."/>
            <person name="Park H.-J."/>
            <person name="Ramirez L."/>
            <person name="Alfaro M."/>
            <person name="Sun H."/>
            <person name="Tritt A."/>
            <person name="Yoshinaga Y."/>
            <person name="Zwiers L.-H."/>
            <person name="Turgeon B."/>
            <person name="Goodwin S."/>
            <person name="Spatafora J."/>
            <person name="Crous P."/>
            <person name="Grigoriev I."/>
        </authorList>
    </citation>
    <scope>NUCLEOTIDE SEQUENCE</scope>
    <source>
        <strain evidence="13">CBS 119925</strain>
    </source>
</reference>
<dbReference type="Gene3D" id="3.30.200.20">
    <property type="entry name" value="Phosphorylase Kinase, domain 1"/>
    <property type="match status" value="1"/>
</dbReference>
<dbReference type="AlphaFoldDB" id="A0A6A6VIG7"/>
<keyword evidence="3" id="KW-0808">Transferase</keyword>
<evidence type="ECO:0000256" key="9">
    <source>
        <dbReference type="PROSITE-ProRule" id="PRU10141"/>
    </source>
</evidence>
<dbReference type="Pfam" id="PF00069">
    <property type="entry name" value="Pkinase"/>
    <property type="match status" value="1"/>
</dbReference>
<dbReference type="PANTHER" id="PTHR24056">
    <property type="entry name" value="CELL DIVISION PROTEIN KINASE"/>
    <property type="match status" value="1"/>
</dbReference>
<dbReference type="Proteomes" id="UP000799440">
    <property type="component" value="Unassembled WGS sequence"/>
</dbReference>
<protein>
    <submittedName>
        <fullName evidence="13">Serine/threonine-protein kinase crk1</fullName>
    </submittedName>
</protein>
<evidence type="ECO:0000313" key="14">
    <source>
        <dbReference type="Proteomes" id="UP000799440"/>
    </source>
</evidence>
<evidence type="ECO:0000256" key="7">
    <source>
        <dbReference type="ARBA" id="ARBA00047811"/>
    </source>
</evidence>
<dbReference type="GO" id="GO:0070985">
    <property type="term" value="C:transcription factor TFIIK complex"/>
    <property type="evidence" value="ECO:0007669"/>
    <property type="project" value="TreeGrafter"/>
</dbReference>
<comment type="catalytic activity">
    <reaction evidence="7">
        <text>L-threonyl-[protein] + ATP = O-phospho-L-threonyl-[protein] + ADP + H(+)</text>
        <dbReference type="Rhea" id="RHEA:46608"/>
        <dbReference type="Rhea" id="RHEA-COMP:11060"/>
        <dbReference type="Rhea" id="RHEA-COMP:11605"/>
        <dbReference type="ChEBI" id="CHEBI:15378"/>
        <dbReference type="ChEBI" id="CHEBI:30013"/>
        <dbReference type="ChEBI" id="CHEBI:30616"/>
        <dbReference type="ChEBI" id="CHEBI:61977"/>
        <dbReference type="ChEBI" id="CHEBI:456216"/>
        <dbReference type="EC" id="2.7.11.22"/>
    </reaction>
</comment>
<dbReference type="FunFam" id="1.10.510.10:FF:000624">
    <property type="entry name" value="Mitogen-activated protein kinase"/>
    <property type="match status" value="1"/>
</dbReference>
<dbReference type="GO" id="GO:0005524">
    <property type="term" value="F:ATP binding"/>
    <property type="evidence" value="ECO:0007669"/>
    <property type="project" value="UniProtKB-UniRule"/>
</dbReference>
<feature type="region of interest" description="Disordered" evidence="11">
    <location>
        <begin position="1"/>
        <end position="27"/>
    </location>
</feature>
<feature type="domain" description="Protein kinase" evidence="12">
    <location>
        <begin position="69"/>
        <end position="364"/>
    </location>
</feature>
<sequence length="412" mass="46404">MASTQVALSPRPNPPGPGASKPLPLKSKTLNVDNAKPAASVAASRASTPGLETELDAGAQMNEQVRNRYVIDKKIGQGTYADVFSAHVRSDPSKLVAIKRIRLQQEWENGITMDSIREIRFLSELKHPNVILLHDVFSTKDQKISLVLEHLPLGDLEEVWLKKDKKDPMIAYTQADIKSWILMLSRAVWFCHSHRILHRDIKSNNCLIAANGCLKLADFGLARPFAEPGRKMTHQVITRYYRPPELLYMAQHYGPKVDVWSVGMILAELTLRQFMCPGNTEMEQLNMYCEIFGTPTEETWPGVSKLQCYVAPDKPAAQRGHPKSWWESNFGLIGEDGRNLLRGMLTMDPKKRLSSEEVVKHPWFSSSPRPTKMEDLPTKGKADLKRFGDDLKRHAGELDSGRGDKVARKLFG</sequence>
<dbReference type="GO" id="GO:0005737">
    <property type="term" value="C:cytoplasm"/>
    <property type="evidence" value="ECO:0007669"/>
    <property type="project" value="TreeGrafter"/>
</dbReference>
<dbReference type="InterPro" id="IPR011009">
    <property type="entry name" value="Kinase-like_dom_sf"/>
</dbReference>
<dbReference type="PROSITE" id="PS50011">
    <property type="entry name" value="PROTEIN_KINASE_DOM"/>
    <property type="match status" value="1"/>
</dbReference>
<evidence type="ECO:0000256" key="6">
    <source>
        <dbReference type="ARBA" id="ARBA00022840"/>
    </source>
</evidence>
<dbReference type="EMBL" id="MU006566">
    <property type="protein sequence ID" value="KAF2749330.1"/>
    <property type="molecule type" value="Genomic_DNA"/>
</dbReference>
<keyword evidence="2 10" id="KW-0723">Serine/threonine-protein kinase</keyword>
<dbReference type="GO" id="GO:0045944">
    <property type="term" value="P:positive regulation of transcription by RNA polymerase II"/>
    <property type="evidence" value="ECO:0007669"/>
    <property type="project" value="TreeGrafter"/>
</dbReference>
<dbReference type="SMART" id="SM00220">
    <property type="entry name" value="S_TKc"/>
    <property type="match status" value="1"/>
</dbReference>
<dbReference type="InterPro" id="IPR017441">
    <property type="entry name" value="Protein_kinase_ATP_BS"/>
</dbReference>